<evidence type="ECO:0000313" key="4">
    <source>
        <dbReference type="Ensembl" id="ENSSFOP00015044274.1"/>
    </source>
</evidence>
<feature type="region of interest" description="Disordered" evidence="1">
    <location>
        <begin position="269"/>
        <end position="289"/>
    </location>
</feature>
<name>A0A8C9VDD9_SCLFO</name>
<sequence>ISGTYSRAYIIAVSLEASDVRGSGVAYAAKVAGEPRTRFLQFENFSAALPPALVFDASYHGLCYAVTLMVDDGTEWSKPLPVDSVLIHDYKASPETGVVFEMKYAENNVFTRVNISYVEGKELRTMLYKDFSKGKTVFKHWLPGVCYSNVTFQLLSEASFNGSTLARRSGITHEPAQHRTVPNPPLNVSVKVVQLSSGALSEGKIGRPPSRRVRDVPLMEEQEEAEAHEEEVEPVEEQTENAPDPYWEVATSSPAPGAQEEFVNAVVPDESNESGSAAEPSSFPSSLPTERPPVLLELRWLPPRAPSAFDGFNVYVYHDENCTETATVDDNTHEFFLKLREPGTYRVLVRTLSTSGRCEPRESARDTGVTFYLSPGGEWFEQPAERPQAVSVTLLGPSTAAVSWAPGAEGRNGSLVSVLSLTCLKPSLGQRTESTYCGEENSTSDIITNLTPGAQYRVVVYHTNGPLVSPPSDPVIIAIEPTGVRDLAVHPLSPSAVILTWQRPYRVAFRKYILETFFFSPVTQTSKWSTYYEVAATASVTASVRVTDLLPAWHYKFRVTMVTWGEPALRCCDSSTVSFITAPEAPHISSVDFSNGILYVRWTYGDIFTDLSHSRMLHWQVVAEGKKSVKRRISVDVTRTVMKAALALPPGDIYNLTVTACTERSRNTSTPHIVKLEPASPRSLYAVNSTHTSVSLVWVEEGVVDFYQVLCKPLSLNKELKGREPQIVHGHMATISGLRPATAYNCSVTSYSYSTPSEPTYVGVSTPGSPFYISVTVFLLLFKFLHVMLSLSFLQSLYYEILAAPLHCQLASSVVLLAIFKHQSHFYC</sequence>
<dbReference type="PROSITE" id="PS50853">
    <property type="entry name" value="FN3"/>
    <property type="match status" value="3"/>
</dbReference>
<feature type="transmembrane region" description="Helical" evidence="2">
    <location>
        <begin position="771"/>
        <end position="794"/>
    </location>
</feature>
<feature type="transmembrane region" description="Helical" evidence="2">
    <location>
        <begin position="801"/>
        <end position="820"/>
    </location>
</feature>
<dbReference type="Pfam" id="PF00041">
    <property type="entry name" value="fn3"/>
    <property type="match status" value="1"/>
</dbReference>
<dbReference type="GeneTree" id="ENSGT00940000154814"/>
<reference evidence="4 5" key="1">
    <citation type="submission" date="2019-04" db="EMBL/GenBank/DDBJ databases">
        <authorList>
            <consortium name="Wellcome Sanger Institute Data Sharing"/>
        </authorList>
    </citation>
    <scope>NUCLEOTIDE SEQUENCE [LARGE SCALE GENOMIC DNA]</scope>
</reference>
<dbReference type="SUPFAM" id="SSF49265">
    <property type="entry name" value="Fibronectin type III"/>
    <property type="match status" value="3"/>
</dbReference>
<evidence type="ECO:0000259" key="3">
    <source>
        <dbReference type="PROSITE" id="PS50853"/>
    </source>
</evidence>
<keyword evidence="2" id="KW-0812">Transmembrane</keyword>
<dbReference type="AlphaFoldDB" id="A0A8C9VDD9"/>
<evidence type="ECO:0000313" key="5">
    <source>
        <dbReference type="Proteomes" id="UP000694397"/>
    </source>
</evidence>
<protein>
    <submittedName>
        <fullName evidence="4">Protein tyrosine phosphatase receptor type O</fullName>
    </submittedName>
</protein>
<dbReference type="Pfam" id="PF26586">
    <property type="entry name" value="Fn3_R-PTP-O"/>
    <property type="match status" value="1"/>
</dbReference>
<feature type="domain" description="Fibronectin type-III" evidence="3">
    <location>
        <begin position="680"/>
        <end position="769"/>
    </location>
</feature>
<feature type="region of interest" description="Disordered" evidence="1">
    <location>
        <begin position="200"/>
        <end position="244"/>
    </location>
</feature>
<reference evidence="4" key="3">
    <citation type="submission" date="2025-09" db="UniProtKB">
        <authorList>
            <consortium name="Ensembl"/>
        </authorList>
    </citation>
    <scope>IDENTIFICATION</scope>
</reference>
<keyword evidence="5" id="KW-1185">Reference proteome</keyword>
<dbReference type="InterPro" id="IPR003961">
    <property type="entry name" value="FN3_dom"/>
</dbReference>
<dbReference type="GO" id="GO:0003093">
    <property type="term" value="P:regulation of glomerular filtration"/>
    <property type="evidence" value="ECO:0007669"/>
    <property type="project" value="TreeGrafter"/>
</dbReference>
<dbReference type="GO" id="GO:0007411">
    <property type="term" value="P:axon guidance"/>
    <property type="evidence" value="ECO:0007669"/>
    <property type="project" value="TreeGrafter"/>
</dbReference>
<accession>A0A8C9VDD9</accession>
<evidence type="ECO:0000256" key="1">
    <source>
        <dbReference type="SAM" id="MobiDB-lite"/>
    </source>
</evidence>
<dbReference type="InterPro" id="IPR036116">
    <property type="entry name" value="FN3_sf"/>
</dbReference>
<evidence type="ECO:0000256" key="2">
    <source>
        <dbReference type="SAM" id="Phobius"/>
    </source>
</evidence>
<dbReference type="InterPro" id="IPR013783">
    <property type="entry name" value="Ig-like_fold"/>
</dbReference>
<dbReference type="PANTHER" id="PTHR47028:SF1">
    <property type="entry name" value="RECEPTOR-TYPE TYROSINE-PROTEIN PHOSPHATASE O"/>
    <property type="match status" value="1"/>
</dbReference>
<keyword evidence="2" id="KW-0472">Membrane</keyword>
<dbReference type="SMART" id="SM00060">
    <property type="entry name" value="FN3"/>
    <property type="match status" value="4"/>
</dbReference>
<dbReference type="GO" id="GO:0005886">
    <property type="term" value="C:plasma membrane"/>
    <property type="evidence" value="ECO:0007669"/>
    <property type="project" value="TreeGrafter"/>
</dbReference>
<dbReference type="Proteomes" id="UP000694397">
    <property type="component" value="Chromosome 5"/>
</dbReference>
<dbReference type="GO" id="GO:0072112">
    <property type="term" value="P:podocyte differentiation"/>
    <property type="evidence" value="ECO:0007669"/>
    <property type="project" value="TreeGrafter"/>
</dbReference>
<dbReference type="GO" id="GO:0090090">
    <property type="term" value="P:negative regulation of canonical Wnt signaling pathway"/>
    <property type="evidence" value="ECO:0007669"/>
    <property type="project" value="TreeGrafter"/>
</dbReference>
<dbReference type="Gene3D" id="2.60.40.10">
    <property type="entry name" value="Immunoglobulins"/>
    <property type="match status" value="3"/>
</dbReference>
<dbReference type="InterPro" id="IPR058859">
    <property type="entry name" value="Fn3_R-PTP-O"/>
</dbReference>
<dbReference type="PANTHER" id="PTHR47028">
    <property type="entry name" value="RECEPTOR-TYPE TYROSINE-PROTEIN PHOSPHATASE O"/>
    <property type="match status" value="1"/>
</dbReference>
<dbReference type="CDD" id="cd00063">
    <property type="entry name" value="FN3"/>
    <property type="match status" value="3"/>
</dbReference>
<feature type="domain" description="Fibronectin type-III" evidence="3">
    <location>
        <begin position="386"/>
        <end position="482"/>
    </location>
</feature>
<dbReference type="GO" id="GO:0098982">
    <property type="term" value="C:GABA-ergic synapse"/>
    <property type="evidence" value="ECO:0007669"/>
    <property type="project" value="TreeGrafter"/>
</dbReference>
<proteinExistence type="predicted"/>
<gene>
    <name evidence="4" type="primary">PTPRO</name>
    <name evidence="4" type="synonym">ptpro</name>
</gene>
<organism evidence="4 5">
    <name type="scientific">Scleropages formosus</name>
    <name type="common">Asian bonytongue</name>
    <name type="synonym">Osteoglossum formosum</name>
    <dbReference type="NCBI Taxonomy" id="113540"/>
    <lineage>
        <taxon>Eukaryota</taxon>
        <taxon>Metazoa</taxon>
        <taxon>Chordata</taxon>
        <taxon>Craniata</taxon>
        <taxon>Vertebrata</taxon>
        <taxon>Euteleostomi</taxon>
        <taxon>Actinopterygii</taxon>
        <taxon>Neopterygii</taxon>
        <taxon>Teleostei</taxon>
        <taxon>Osteoglossocephala</taxon>
        <taxon>Osteoglossomorpha</taxon>
        <taxon>Osteoglossiformes</taxon>
        <taxon>Osteoglossidae</taxon>
        <taxon>Scleropages</taxon>
    </lineage>
</organism>
<keyword evidence="2" id="KW-1133">Transmembrane helix</keyword>
<dbReference type="InterPro" id="IPR042996">
    <property type="entry name" value="PTPRO"/>
</dbReference>
<dbReference type="GO" id="GO:0045296">
    <property type="term" value="F:cadherin binding"/>
    <property type="evidence" value="ECO:0007669"/>
    <property type="project" value="TreeGrafter"/>
</dbReference>
<reference evidence="4" key="2">
    <citation type="submission" date="2025-08" db="UniProtKB">
        <authorList>
            <consortium name="Ensembl"/>
        </authorList>
    </citation>
    <scope>IDENTIFICATION</scope>
</reference>
<feature type="compositionally biased region" description="Acidic residues" evidence="1">
    <location>
        <begin position="218"/>
        <end position="239"/>
    </location>
</feature>
<dbReference type="GO" id="GO:0098978">
    <property type="term" value="C:glutamatergic synapse"/>
    <property type="evidence" value="ECO:0007669"/>
    <property type="project" value="TreeGrafter"/>
</dbReference>
<dbReference type="GO" id="GO:0017147">
    <property type="term" value="F:Wnt-protein binding"/>
    <property type="evidence" value="ECO:0007669"/>
    <property type="project" value="TreeGrafter"/>
</dbReference>
<feature type="domain" description="Fibronectin type-III" evidence="3">
    <location>
        <begin position="483"/>
        <end position="585"/>
    </location>
</feature>
<dbReference type="GO" id="GO:0004725">
    <property type="term" value="F:protein tyrosine phosphatase activity"/>
    <property type="evidence" value="ECO:0007669"/>
    <property type="project" value="InterPro"/>
</dbReference>
<dbReference type="Ensembl" id="ENSSFOT00015051367.1">
    <property type="protein sequence ID" value="ENSSFOP00015044274.1"/>
    <property type="gene ID" value="ENSSFOG00015010933.2"/>
</dbReference>